<dbReference type="CDD" id="cd01300">
    <property type="entry name" value="YtcJ_like"/>
    <property type="match status" value="1"/>
</dbReference>
<evidence type="ECO:0000313" key="2">
    <source>
        <dbReference type="EMBL" id="GAA4287018.1"/>
    </source>
</evidence>
<protein>
    <submittedName>
        <fullName evidence="2">Amidohydrolase family protein</fullName>
    </submittedName>
</protein>
<dbReference type="InterPro" id="IPR013108">
    <property type="entry name" value="Amidohydro_3"/>
</dbReference>
<dbReference type="InterPro" id="IPR032466">
    <property type="entry name" value="Metal_Hydrolase"/>
</dbReference>
<dbReference type="EMBL" id="BAABBA010000005">
    <property type="protein sequence ID" value="GAA4287018.1"/>
    <property type="molecule type" value="Genomic_DNA"/>
</dbReference>
<dbReference type="RefSeq" id="WP_345039172.1">
    <property type="nucleotide sequence ID" value="NZ_BAABBA010000005.1"/>
</dbReference>
<dbReference type="Proteomes" id="UP001499841">
    <property type="component" value="Unassembled WGS sequence"/>
</dbReference>
<dbReference type="Gene3D" id="2.30.40.10">
    <property type="entry name" value="Urease, subunit C, domain 1"/>
    <property type="match status" value="1"/>
</dbReference>
<proteinExistence type="predicted"/>
<dbReference type="SUPFAM" id="SSF51338">
    <property type="entry name" value="Composite domain of metallo-dependent hydrolases"/>
    <property type="match status" value="1"/>
</dbReference>
<evidence type="ECO:0000313" key="3">
    <source>
        <dbReference type="Proteomes" id="UP001499841"/>
    </source>
</evidence>
<organism evidence="2 3">
    <name type="scientific">Georgenia daeguensis</name>
    <dbReference type="NCBI Taxonomy" id="908355"/>
    <lineage>
        <taxon>Bacteria</taxon>
        <taxon>Bacillati</taxon>
        <taxon>Actinomycetota</taxon>
        <taxon>Actinomycetes</taxon>
        <taxon>Micrococcales</taxon>
        <taxon>Bogoriellaceae</taxon>
        <taxon>Georgenia</taxon>
    </lineage>
</organism>
<dbReference type="SUPFAM" id="SSF51556">
    <property type="entry name" value="Metallo-dependent hydrolases"/>
    <property type="match status" value="1"/>
</dbReference>
<dbReference type="Gene3D" id="3.20.20.140">
    <property type="entry name" value="Metal-dependent hydrolases"/>
    <property type="match status" value="1"/>
</dbReference>
<dbReference type="InterPro" id="IPR033932">
    <property type="entry name" value="YtcJ-like"/>
</dbReference>
<dbReference type="Gene3D" id="3.10.310.70">
    <property type="match status" value="1"/>
</dbReference>
<dbReference type="PANTHER" id="PTHR22642">
    <property type="entry name" value="IMIDAZOLONEPROPIONASE"/>
    <property type="match status" value="1"/>
</dbReference>
<dbReference type="PANTHER" id="PTHR22642:SF2">
    <property type="entry name" value="PROTEIN LONG AFTER FAR-RED 3"/>
    <property type="match status" value="1"/>
</dbReference>
<keyword evidence="3" id="KW-1185">Reference proteome</keyword>
<reference evidence="3" key="1">
    <citation type="journal article" date="2019" name="Int. J. Syst. Evol. Microbiol.">
        <title>The Global Catalogue of Microorganisms (GCM) 10K type strain sequencing project: providing services to taxonomists for standard genome sequencing and annotation.</title>
        <authorList>
            <consortium name="The Broad Institute Genomics Platform"/>
            <consortium name="The Broad Institute Genome Sequencing Center for Infectious Disease"/>
            <person name="Wu L."/>
            <person name="Ma J."/>
        </authorList>
    </citation>
    <scope>NUCLEOTIDE SEQUENCE [LARGE SCALE GENOMIC DNA]</scope>
    <source>
        <strain evidence="3">JCM 17459</strain>
    </source>
</reference>
<comment type="caution">
    <text evidence="2">The sequence shown here is derived from an EMBL/GenBank/DDBJ whole genome shotgun (WGS) entry which is preliminary data.</text>
</comment>
<gene>
    <name evidence="2" type="ORF">GCM10022262_13770</name>
</gene>
<feature type="domain" description="Amidohydrolase 3" evidence="1">
    <location>
        <begin position="66"/>
        <end position="522"/>
    </location>
</feature>
<dbReference type="Pfam" id="PF07969">
    <property type="entry name" value="Amidohydro_3"/>
    <property type="match status" value="1"/>
</dbReference>
<name>A0ABP8ESW8_9MICO</name>
<evidence type="ECO:0000259" key="1">
    <source>
        <dbReference type="Pfam" id="PF07969"/>
    </source>
</evidence>
<sequence>MPHGTTPADGGDPLAGSVLLRRVRPVLPDGGAGAAAPPPPGPVDLRITDGVISAVGPSLPREPGEQELDAAGRWAIPGLWDHHVHLSQWAQTFTRLDVSAARSAAAALDLLAAYLPTVPPGRDVPVVAYGFRHATWADRPTLTALDAVAAGRPVVMLSGDVHSGWVSTRGRELLGLPLPADDDGLVRENVFFTALARLADLPGGDPAQGLRRALSDAAARGVVGVTDLEWARNAAEWPPRVAAGLDLLRVRTATYADGLDEILAGGLRTGDPLPGGRGLLTMGPLKVISDGSLNTATAHTSLPYEHPQDPSHPHGVQNVTPEELTDLVRRATAGGIEVAVHAIGDAAVAIALDAVEAAGARGSIEHAQLLAPDQPARFARLGVVASVQPAHLLDDRDVTERLWPGRAGQSFPLRSLLDAGARLAFGSDAPVAPLDPWLAMAAAVHRSADERAPWHPEQHLTAAEALAASTNGRGSLRAGAPGDVVLLDADPLAPPSDGPGHTAATAAHLRSMHVAATLVAGRATHLAL</sequence>
<accession>A0ABP8ESW8</accession>
<dbReference type="InterPro" id="IPR011059">
    <property type="entry name" value="Metal-dep_hydrolase_composite"/>
</dbReference>